<name>A0A318EKC1_9GAMM</name>
<dbReference type="Gene3D" id="3.40.50.1010">
    <property type="entry name" value="5'-nuclease"/>
    <property type="match status" value="1"/>
</dbReference>
<keyword evidence="2" id="KW-1277">Toxin-antitoxin system</keyword>
<dbReference type="SUPFAM" id="SSF88723">
    <property type="entry name" value="PIN domain-like"/>
    <property type="match status" value="1"/>
</dbReference>
<evidence type="ECO:0000256" key="3">
    <source>
        <dbReference type="ARBA" id="ARBA00022722"/>
    </source>
</evidence>
<dbReference type="PANTHER" id="PTHR33653:SF1">
    <property type="entry name" value="RIBONUCLEASE VAPC2"/>
    <property type="match status" value="1"/>
</dbReference>
<dbReference type="GO" id="GO:0004519">
    <property type="term" value="F:endonuclease activity"/>
    <property type="evidence" value="ECO:0007669"/>
    <property type="project" value="UniProtKB-KW"/>
</dbReference>
<protein>
    <submittedName>
        <fullName evidence="9">tRNA(fMet)-specific endonuclease VapC</fullName>
    </submittedName>
</protein>
<dbReference type="InterPro" id="IPR029060">
    <property type="entry name" value="PIN-like_dom_sf"/>
</dbReference>
<dbReference type="OrthoDB" id="7063608at2"/>
<evidence type="ECO:0000259" key="8">
    <source>
        <dbReference type="Pfam" id="PF01850"/>
    </source>
</evidence>
<dbReference type="InterPro" id="IPR002716">
    <property type="entry name" value="PIN_dom"/>
</dbReference>
<keyword evidence="3" id="KW-0540">Nuclease</keyword>
<keyword evidence="10" id="KW-1185">Reference proteome</keyword>
<organism evidence="9 10">
    <name type="scientific">Sinimarinibacterium flocculans</name>
    <dbReference type="NCBI Taxonomy" id="985250"/>
    <lineage>
        <taxon>Bacteria</taxon>
        <taxon>Pseudomonadati</taxon>
        <taxon>Pseudomonadota</taxon>
        <taxon>Gammaproteobacteria</taxon>
        <taxon>Nevskiales</taxon>
        <taxon>Nevskiaceae</taxon>
        <taxon>Sinimarinibacterium</taxon>
    </lineage>
</organism>
<keyword evidence="6" id="KW-0460">Magnesium</keyword>
<dbReference type="GO" id="GO:0046872">
    <property type="term" value="F:metal ion binding"/>
    <property type="evidence" value="ECO:0007669"/>
    <property type="project" value="UniProtKB-KW"/>
</dbReference>
<gene>
    <name evidence="9" type="ORF">C8D93_101577</name>
</gene>
<comment type="caution">
    <text evidence="9">The sequence shown here is derived from an EMBL/GenBank/DDBJ whole genome shotgun (WGS) entry which is preliminary data.</text>
</comment>
<accession>A0A318EKC1</accession>
<evidence type="ECO:0000256" key="4">
    <source>
        <dbReference type="ARBA" id="ARBA00022723"/>
    </source>
</evidence>
<comment type="cofactor">
    <cofactor evidence="1">
        <name>Mg(2+)</name>
        <dbReference type="ChEBI" id="CHEBI:18420"/>
    </cofactor>
</comment>
<evidence type="ECO:0000256" key="1">
    <source>
        <dbReference type="ARBA" id="ARBA00001946"/>
    </source>
</evidence>
<dbReference type="PANTHER" id="PTHR33653">
    <property type="entry name" value="RIBONUCLEASE VAPC2"/>
    <property type="match status" value="1"/>
</dbReference>
<proteinExistence type="inferred from homology"/>
<dbReference type="Proteomes" id="UP000248330">
    <property type="component" value="Unassembled WGS sequence"/>
</dbReference>
<dbReference type="RefSeq" id="WP_110263635.1">
    <property type="nucleotide sequence ID" value="NZ_CAKZQT010000007.1"/>
</dbReference>
<comment type="similarity">
    <text evidence="7">Belongs to the PINc/VapC protein family.</text>
</comment>
<keyword evidence="5" id="KW-0378">Hydrolase</keyword>
<evidence type="ECO:0000256" key="6">
    <source>
        <dbReference type="ARBA" id="ARBA00022842"/>
    </source>
</evidence>
<dbReference type="AlphaFoldDB" id="A0A318EKC1"/>
<reference evidence="9 10" key="1">
    <citation type="submission" date="2018-04" db="EMBL/GenBank/DDBJ databases">
        <title>Genomic Encyclopedia of Type Strains, Phase IV (KMG-IV): sequencing the most valuable type-strain genomes for metagenomic binning, comparative biology and taxonomic classification.</title>
        <authorList>
            <person name="Goeker M."/>
        </authorList>
    </citation>
    <scope>NUCLEOTIDE SEQUENCE [LARGE SCALE GENOMIC DNA]</scope>
    <source>
        <strain evidence="9 10">DSM 104150</strain>
    </source>
</reference>
<feature type="domain" description="PIN" evidence="8">
    <location>
        <begin position="3"/>
        <end position="114"/>
    </location>
</feature>
<sequence length="132" mass="14229">MKYLLDSDVLAGAIKGRLPVVLRLAELKPTDIAISVFARMEAETALRLQPRAQARFGRLLKEFLASVTVLEFGAAEAQQAVSLGAYLQAAGERLAALDLLQAATALTHQLVLVTDRVNDFAGVPNLDAEKWA</sequence>
<dbReference type="InterPro" id="IPR050556">
    <property type="entry name" value="Type_II_TA_system_RNase"/>
</dbReference>
<evidence type="ECO:0000256" key="5">
    <source>
        <dbReference type="ARBA" id="ARBA00022801"/>
    </source>
</evidence>
<dbReference type="EMBL" id="QICN01000001">
    <property type="protein sequence ID" value="PXV71525.1"/>
    <property type="molecule type" value="Genomic_DNA"/>
</dbReference>
<dbReference type="Pfam" id="PF01850">
    <property type="entry name" value="PIN"/>
    <property type="match status" value="1"/>
</dbReference>
<evidence type="ECO:0000256" key="2">
    <source>
        <dbReference type="ARBA" id="ARBA00022649"/>
    </source>
</evidence>
<evidence type="ECO:0000256" key="7">
    <source>
        <dbReference type="ARBA" id="ARBA00038093"/>
    </source>
</evidence>
<evidence type="ECO:0000313" key="9">
    <source>
        <dbReference type="EMBL" id="PXV71525.1"/>
    </source>
</evidence>
<keyword evidence="4" id="KW-0479">Metal-binding</keyword>
<evidence type="ECO:0000313" key="10">
    <source>
        <dbReference type="Proteomes" id="UP000248330"/>
    </source>
</evidence>
<dbReference type="GO" id="GO:0016787">
    <property type="term" value="F:hydrolase activity"/>
    <property type="evidence" value="ECO:0007669"/>
    <property type="project" value="UniProtKB-KW"/>
</dbReference>
<keyword evidence="9" id="KW-0255">Endonuclease</keyword>